<sequence length="100" mass="10969">MEYINHILLVVSWLLGAGVCVFLIYRGLVLIKSNQSCDVSLVFKEGNPEISGKLKAGFFLLALGLLGLLFLIVQFWQALYAFALLGIGASIVALIKKREV</sequence>
<evidence type="ECO:0000313" key="2">
    <source>
        <dbReference type="EMBL" id="BCS89521.1"/>
    </source>
</evidence>
<organism evidence="2 3">
    <name type="scientific">Pseudodesulfovibrio sediminis</name>
    <dbReference type="NCBI Taxonomy" id="2810563"/>
    <lineage>
        <taxon>Bacteria</taxon>
        <taxon>Pseudomonadati</taxon>
        <taxon>Thermodesulfobacteriota</taxon>
        <taxon>Desulfovibrionia</taxon>
        <taxon>Desulfovibrionales</taxon>
        <taxon>Desulfovibrionaceae</taxon>
    </lineage>
</organism>
<dbReference type="EMBL" id="AP024485">
    <property type="protein sequence ID" value="BCS89521.1"/>
    <property type="molecule type" value="Genomic_DNA"/>
</dbReference>
<keyword evidence="3" id="KW-1185">Reference proteome</keyword>
<protein>
    <recommendedName>
        <fullName evidence="4">DUF3784 domain-containing protein</fullName>
    </recommendedName>
</protein>
<keyword evidence="1" id="KW-0812">Transmembrane</keyword>
<dbReference type="Proteomes" id="UP001053296">
    <property type="component" value="Chromosome"/>
</dbReference>
<accession>A0ABN6ET47</accession>
<proteinExistence type="predicted"/>
<reference evidence="2" key="1">
    <citation type="journal article" date="2022" name="Arch. Microbiol.">
        <title>Pseudodesulfovibrio sediminis sp. nov., a mesophilic and neutrophilic sulfate-reducing bacterium isolated from sediment of a brackish lake.</title>
        <authorList>
            <person name="Takahashi A."/>
            <person name="Kojima H."/>
            <person name="Watanabe M."/>
            <person name="Fukui M."/>
        </authorList>
    </citation>
    <scope>NUCLEOTIDE SEQUENCE</scope>
    <source>
        <strain evidence="2">SF6</strain>
    </source>
</reference>
<name>A0ABN6ET47_9BACT</name>
<evidence type="ECO:0008006" key="4">
    <source>
        <dbReference type="Google" id="ProtNLM"/>
    </source>
</evidence>
<evidence type="ECO:0000256" key="1">
    <source>
        <dbReference type="SAM" id="Phobius"/>
    </source>
</evidence>
<feature type="transmembrane region" description="Helical" evidence="1">
    <location>
        <begin position="6"/>
        <end position="25"/>
    </location>
</feature>
<gene>
    <name evidence="2" type="ORF">PSDVSF_27630</name>
</gene>
<feature type="transmembrane region" description="Helical" evidence="1">
    <location>
        <begin position="54"/>
        <end position="72"/>
    </location>
</feature>
<dbReference type="RefSeq" id="WP_229591491.1">
    <property type="nucleotide sequence ID" value="NZ_AP024485.1"/>
</dbReference>
<evidence type="ECO:0000313" key="3">
    <source>
        <dbReference type="Proteomes" id="UP001053296"/>
    </source>
</evidence>
<keyword evidence="1" id="KW-0472">Membrane</keyword>
<keyword evidence="1" id="KW-1133">Transmembrane helix</keyword>
<feature type="transmembrane region" description="Helical" evidence="1">
    <location>
        <begin position="78"/>
        <end position="95"/>
    </location>
</feature>